<comment type="similarity">
    <text evidence="1">Belongs to the actin family.</text>
</comment>
<evidence type="ECO:0000313" key="3">
    <source>
        <dbReference type="EMBL" id="KAF2204331.1"/>
    </source>
</evidence>
<dbReference type="InterPro" id="IPR043129">
    <property type="entry name" value="ATPase_NBD"/>
</dbReference>
<sequence>MSGFGDRKVSIGRTRGSHLASTPEAPRTPLQRSTSHLYGSPGGSFRTEEEFVVLELGARFLRGGFPGESSPRCTLNFGPDEQRRVGDYRQWDSEYSQRRRKRKRGQEWGEDYELYKMDLSDVDLGLVEDKFERAVRETYNKYFLLDPKPRKVLIALPPLMPRDLLSSVLSVLFSSFQTPSVTLMSSPVLSTVAAGLRSALVVDIGWAETTVSGICEYREIHQRRTIRAGKFLSEEMAKLLNSELSGTSGGNDEISFEEAEEVLCRVGWCKTRPKSNRSSVYFPARASPVQEEFEDAKEDPDPTITIPFPRSDPPTQLTMLFSSLAKPAETALFAPNTPLNEFDNHELPLHHLLYSTLLALPIDVRRLCMSRIVITGGVSNMPGLKTRLLAELEALVQKHGWDVVRNYGSASARHEALIRQKRERLEAQPSDAVKITDSTGLDSVPSIPAGLRTTEDDHISAKLAHAASRSAPPSTCTVGGVIRGIATLGAWAGASLIAQLRIRGIVEIEREKFLHHGLEGASREKESSVIPQRQSMGPGARSAPGERGSWTLGIWA</sequence>
<dbReference type="Proteomes" id="UP000799536">
    <property type="component" value="Unassembled WGS sequence"/>
</dbReference>
<dbReference type="Gene3D" id="3.90.640.10">
    <property type="entry name" value="Actin, Chain A, domain 4"/>
    <property type="match status" value="1"/>
</dbReference>
<dbReference type="PANTHER" id="PTHR11937">
    <property type="entry name" value="ACTIN"/>
    <property type="match status" value="1"/>
</dbReference>
<feature type="region of interest" description="Disordered" evidence="2">
    <location>
        <begin position="518"/>
        <end position="556"/>
    </location>
</feature>
<accession>A0A9P4JRP3</accession>
<feature type="compositionally biased region" description="Basic and acidic residues" evidence="2">
    <location>
        <begin position="518"/>
        <end position="527"/>
    </location>
</feature>
<name>A0A9P4JRP3_9PLEO</name>
<dbReference type="SMART" id="SM00268">
    <property type="entry name" value="ACTIN"/>
    <property type="match status" value="1"/>
</dbReference>
<protein>
    <submittedName>
        <fullName evidence="3">Actin-related protein-like protein RO7</fullName>
    </submittedName>
</protein>
<evidence type="ECO:0000256" key="2">
    <source>
        <dbReference type="SAM" id="MobiDB-lite"/>
    </source>
</evidence>
<dbReference type="AlphaFoldDB" id="A0A9P4JRP3"/>
<evidence type="ECO:0000313" key="4">
    <source>
        <dbReference type="Proteomes" id="UP000799536"/>
    </source>
</evidence>
<dbReference type="InterPro" id="IPR004000">
    <property type="entry name" value="Actin"/>
</dbReference>
<feature type="region of interest" description="Disordered" evidence="2">
    <location>
        <begin position="1"/>
        <end position="43"/>
    </location>
</feature>
<gene>
    <name evidence="3" type="ORF">GQ43DRAFT_183897</name>
</gene>
<proteinExistence type="inferred from homology"/>
<dbReference type="SUPFAM" id="SSF53067">
    <property type="entry name" value="Actin-like ATPase domain"/>
    <property type="match status" value="2"/>
</dbReference>
<reference evidence="3" key="1">
    <citation type="journal article" date="2020" name="Stud. Mycol.">
        <title>101 Dothideomycetes genomes: a test case for predicting lifestyles and emergence of pathogens.</title>
        <authorList>
            <person name="Haridas S."/>
            <person name="Albert R."/>
            <person name="Binder M."/>
            <person name="Bloem J."/>
            <person name="Labutti K."/>
            <person name="Salamov A."/>
            <person name="Andreopoulos B."/>
            <person name="Baker S."/>
            <person name="Barry K."/>
            <person name="Bills G."/>
            <person name="Bluhm B."/>
            <person name="Cannon C."/>
            <person name="Castanera R."/>
            <person name="Culley D."/>
            <person name="Daum C."/>
            <person name="Ezra D."/>
            <person name="Gonzalez J."/>
            <person name="Henrissat B."/>
            <person name="Kuo A."/>
            <person name="Liang C."/>
            <person name="Lipzen A."/>
            <person name="Lutzoni F."/>
            <person name="Magnuson J."/>
            <person name="Mondo S."/>
            <person name="Nolan M."/>
            <person name="Ohm R."/>
            <person name="Pangilinan J."/>
            <person name="Park H.-J."/>
            <person name="Ramirez L."/>
            <person name="Alfaro M."/>
            <person name="Sun H."/>
            <person name="Tritt A."/>
            <person name="Yoshinaga Y."/>
            <person name="Zwiers L.-H."/>
            <person name="Turgeon B."/>
            <person name="Goodwin S."/>
            <person name="Spatafora J."/>
            <person name="Crous P."/>
            <person name="Grigoriev I."/>
        </authorList>
    </citation>
    <scope>NUCLEOTIDE SEQUENCE</scope>
    <source>
        <strain evidence="3">ATCC 74209</strain>
    </source>
</reference>
<organism evidence="3 4">
    <name type="scientific">Delitschia confertaspora ATCC 74209</name>
    <dbReference type="NCBI Taxonomy" id="1513339"/>
    <lineage>
        <taxon>Eukaryota</taxon>
        <taxon>Fungi</taxon>
        <taxon>Dikarya</taxon>
        <taxon>Ascomycota</taxon>
        <taxon>Pezizomycotina</taxon>
        <taxon>Dothideomycetes</taxon>
        <taxon>Pleosporomycetidae</taxon>
        <taxon>Pleosporales</taxon>
        <taxon>Delitschiaceae</taxon>
        <taxon>Delitschia</taxon>
    </lineage>
</organism>
<comment type="caution">
    <text evidence="3">The sequence shown here is derived from an EMBL/GenBank/DDBJ whole genome shotgun (WGS) entry which is preliminary data.</text>
</comment>
<dbReference type="OrthoDB" id="337660at2759"/>
<dbReference type="EMBL" id="ML993879">
    <property type="protein sequence ID" value="KAF2204331.1"/>
    <property type="molecule type" value="Genomic_DNA"/>
</dbReference>
<evidence type="ECO:0000256" key="1">
    <source>
        <dbReference type="RuleBase" id="RU000487"/>
    </source>
</evidence>
<dbReference type="Gene3D" id="3.30.420.40">
    <property type="match status" value="2"/>
</dbReference>
<dbReference type="Pfam" id="PF00022">
    <property type="entry name" value="Actin"/>
    <property type="match status" value="1"/>
</dbReference>
<keyword evidence="4" id="KW-1185">Reference proteome</keyword>